<dbReference type="AlphaFoldDB" id="E5AMD3"/>
<proteinExistence type="predicted"/>
<evidence type="ECO:0000313" key="1">
    <source>
        <dbReference type="EMBL" id="CBW74010.1"/>
    </source>
</evidence>
<dbReference type="HOGENOM" id="CLU_3248513_0_0_4"/>
<evidence type="ECO:0000313" key="2">
    <source>
        <dbReference type="Proteomes" id="UP000007437"/>
    </source>
</evidence>
<dbReference type="STRING" id="882378.RBRH_03313"/>
<dbReference type="Proteomes" id="UP000007437">
    <property type="component" value="Chromosome"/>
</dbReference>
<protein>
    <submittedName>
        <fullName evidence="1">Uncharacterized protein</fullName>
    </submittedName>
</protein>
<reference evidence="1 2" key="1">
    <citation type="journal article" date="2011" name="J. Bacteriol.">
        <title>Complete genome sequence of Burkholderia rhizoxinica, an endosymbiont of Rhizopus microsporus.</title>
        <authorList>
            <person name="Lackner G."/>
            <person name="Moebius N."/>
            <person name="Partida-Martinez L."/>
            <person name="Hertweck C."/>
        </authorList>
    </citation>
    <scope>NUCLEOTIDE SEQUENCE [LARGE SCALE GENOMIC DNA]</scope>
    <source>
        <strain evidence="2">DSM 19002 / CIP 109453 / HKI 454</strain>
    </source>
</reference>
<name>E5AMD3_MYCRK</name>
<dbReference type="EMBL" id="FR687359">
    <property type="protein sequence ID" value="CBW74010.1"/>
    <property type="molecule type" value="Genomic_DNA"/>
</dbReference>
<gene>
    <name evidence="1" type="ordered locus">RBRH_03313</name>
</gene>
<organism evidence="1 2">
    <name type="scientific">Mycetohabitans rhizoxinica (strain DSM 19002 / CIP 109453 / HKI 454)</name>
    <name type="common">Paraburkholderia rhizoxinica</name>
    <dbReference type="NCBI Taxonomy" id="882378"/>
    <lineage>
        <taxon>Bacteria</taxon>
        <taxon>Pseudomonadati</taxon>
        <taxon>Pseudomonadota</taxon>
        <taxon>Betaproteobacteria</taxon>
        <taxon>Burkholderiales</taxon>
        <taxon>Burkholderiaceae</taxon>
        <taxon>Mycetohabitans</taxon>
    </lineage>
</organism>
<dbReference type="KEGG" id="brh:RBRH_03313"/>
<accession>E5AMD3</accession>
<sequence>MSKQVIGDLHPRETMRRAWVNVLFTLAFRKSAGKNAERDQRC</sequence>